<evidence type="ECO:0000313" key="4">
    <source>
        <dbReference type="Proteomes" id="UP000219036"/>
    </source>
</evidence>
<dbReference type="OrthoDB" id="5372232at2"/>
<accession>A0A285NK25</accession>
<keyword evidence="4" id="KW-1185">Reference proteome</keyword>
<protein>
    <recommendedName>
        <fullName evidence="2">DUF4139 domain-containing protein</fullName>
    </recommendedName>
</protein>
<keyword evidence="1" id="KW-0175">Coiled coil</keyword>
<dbReference type="InterPro" id="IPR037291">
    <property type="entry name" value="DUF4139"/>
</dbReference>
<feature type="coiled-coil region" evidence="1">
    <location>
        <begin position="76"/>
        <end position="110"/>
    </location>
</feature>
<dbReference type="Proteomes" id="UP000219036">
    <property type="component" value="Unassembled WGS sequence"/>
</dbReference>
<name>A0A285NK25_9AQUI</name>
<organism evidence="3 4">
    <name type="scientific">Persephonella hydrogeniphila</name>
    <dbReference type="NCBI Taxonomy" id="198703"/>
    <lineage>
        <taxon>Bacteria</taxon>
        <taxon>Pseudomonadati</taxon>
        <taxon>Aquificota</taxon>
        <taxon>Aquificia</taxon>
        <taxon>Aquificales</taxon>
        <taxon>Hydrogenothermaceae</taxon>
        <taxon>Persephonella</taxon>
    </lineage>
</organism>
<evidence type="ECO:0000259" key="2">
    <source>
        <dbReference type="Pfam" id="PF13598"/>
    </source>
</evidence>
<feature type="domain" description="DUF4139" evidence="2">
    <location>
        <begin position="193"/>
        <end position="451"/>
    </location>
</feature>
<gene>
    <name evidence="3" type="ORF">SAMN06265182_1631</name>
</gene>
<proteinExistence type="predicted"/>
<dbReference type="Pfam" id="PF13598">
    <property type="entry name" value="DUF4139"/>
    <property type="match status" value="1"/>
</dbReference>
<evidence type="ECO:0000256" key="1">
    <source>
        <dbReference type="SAM" id="Coils"/>
    </source>
</evidence>
<dbReference type="AlphaFoldDB" id="A0A285NK25"/>
<sequence>MKILKTGLLILITAGLSFADFPVPEKLFIYTDRAFLVEKIQIDVRNRVKIPVQLPLSTDIKQLKMSISDENCTVDYIRESQQNKEIKEKIQKLNAQINFFKDQIQTIDKEILLLERLDINKTGIEVINTFSQKYFKKLQEKRTAQEMVKNLKKEIDNIQKKYGKQLIVQVSCKEPSKPVLRITLEPPAKASQSYTISADTVNRKVSIINRISVKQDSGIDLKNISLIYYSYRRTPFIHPPEYPFFPVKKAVKMSVPERKYVESTTKAYFVVEKVDLENGRENLITLSKNIYPATFYVFIDGYASVTPFLKAEFSSDRFFPASYRAEFYVDGIYIGSDRIKPIPQGKNSLFFGEDIFFNVSKEKIKDYTEETVFGKKVTTKKWIYRMKNNHSKKIKVIVQDKIPVSPSEKREIEPFSSVKWKELKPDGTVIWEFFLNPTEEKIFTYGYKVIYQGK</sequence>
<dbReference type="RefSeq" id="WP_097000793.1">
    <property type="nucleotide sequence ID" value="NZ_OBEI01000008.1"/>
</dbReference>
<evidence type="ECO:0000313" key="3">
    <source>
        <dbReference type="EMBL" id="SNZ09842.1"/>
    </source>
</evidence>
<dbReference type="EMBL" id="OBEI01000008">
    <property type="protein sequence ID" value="SNZ09842.1"/>
    <property type="molecule type" value="Genomic_DNA"/>
</dbReference>
<reference evidence="4" key="1">
    <citation type="submission" date="2017-09" db="EMBL/GenBank/DDBJ databases">
        <authorList>
            <person name="Varghese N."/>
            <person name="Submissions S."/>
        </authorList>
    </citation>
    <scope>NUCLEOTIDE SEQUENCE [LARGE SCALE GENOMIC DNA]</scope>
    <source>
        <strain evidence="4">DSM 15103</strain>
    </source>
</reference>